<name>A0A8G2C4T5_DESNO</name>
<organism evidence="2 3">
    <name type="scientific">Desulfomicrobium norvegicum (strain DSM 1741 / NCIMB 8310)</name>
    <name type="common">Desulfovibrio baculatus (strain Norway 4)</name>
    <name type="synonym">Desulfovibrio desulfuricans (strain Norway 4)</name>
    <dbReference type="NCBI Taxonomy" id="52561"/>
    <lineage>
        <taxon>Bacteria</taxon>
        <taxon>Pseudomonadati</taxon>
        <taxon>Thermodesulfobacteriota</taxon>
        <taxon>Desulfovibrionia</taxon>
        <taxon>Desulfovibrionales</taxon>
        <taxon>Desulfomicrobiaceae</taxon>
        <taxon>Desulfomicrobium</taxon>
    </lineage>
</organism>
<dbReference type="OrthoDB" id="9810217at2"/>
<sequence length="224" mass="24425">MKMLQPINAFIVCLFLLQPFLVHAEDLEPAADSALIAVDISPPGVTDIWSGAMGHGFRAGTQTFRLGVGMGYGIKIFGAQERHDLLPMTVSYGRMVGDVVGVGQWYGGNFEVRGEVFLAPQVNSDGYWTVGLTPHLRYNFATGTRWIPYVDIGIGIAFTEIRAPDLGASFQFNEQAAVGVNYFFTDDVAVNFEIHFLHLSSAGLSKPNQGVNTLGPCIGVNWFF</sequence>
<dbReference type="Gene3D" id="2.40.160.20">
    <property type="match status" value="1"/>
</dbReference>
<keyword evidence="1" id="KW-0732">Signal</keyword>
<evidence type="ECO:0000313" key="3">
    <source>
        <dbReference type="Proteomes" id="UP000199581"/>
    </source>
</evidence>
<dbReference type="EMBL" id="FOTO01000011">
    <property type="protein sequence ID" value="SFM01689.1"/>
    <property type="molecule type" value="Genomic_DNA"/>
</dbReference>
<dbReference type="SUPFAM" id="SSF56925">
    <property type="entry name" value="OMPA-like"/>
    <property type="match status" value="1"/>
</dbReference>
<proteinExistence type="predicted"/>
<dbReference type="Proteomes" id="UP000199581">
    <property type="component" value="Unassembled WGS sequence"/>
</dbReference>
<evidence type="ECO:0000256" key="1">
    <source>
        <dbReference type="SAM" id="SignalP"/>
    </source>
</evidence>
<keyword evidence="3" id="KW-1185">Reference proteome</keyword>
<comment type="caution">
    <text evidence="2">The sequence shown here is derived from an EMBL/GenBank/DDBJ whole genome shotgun (WGS) entry which is preliminary data.</text>
</comment>
<dbReference type="RefSeq" id="WP_092193569.1">
    <property type="nucleotide sequence ID" value="NZ_FOTO01000011.1"/>
</dbReference>
<protein>
    <submittedName>
        <fullName evidence="2">Opacity protein</fullName>
    </submittedName>
</protein>
<evidence type="ECO:0000313" key="2">
    <source>
        <dbReference type="EMBL" id="SFM01689.1"/>
    </source>
</evidence>
<gene>
    <name evidence="2" type="ORF">SAMN05421830_111118</name>
</gene>
<dbReference type="InterPro" id="IPR011250">
    <property type="entry name" value="OMP/PagP_B-barrel"/>
</dbReference>
<accession>A0A8G2C4T5</accession>
<dbReference type="InterPro" id="IPR018550">
    <property type="entry name" value="Lipid-A_deacylase-rel"/>
</dbReference>
<dbReference type="AlphaFoldDB" id="A0A8G2C4T5"/>
<dbReference type="Pfam" id="PF09411">
    <property type="entry name" value="PagL"/>
    <property type="match status" value="1"/>
</dbReference>
<feature type="signal peptide" evidence="1">
    <location>
        <begin position="1"/>
        <end position="24"/>
    </location>
</feature>
<feature type="chain" id="PRO_5034803649" evidence="1">
    <location>
        <begin position="25"/>
        <end position="224"/>
    </location>
</feature>
<reference evidence="2 3" key="1">
    <citation type="submission" date="2016-10" db="EMBL/GenBank/DDBJ databases">
        <authorList>
            <person name="Varghese N."/>
            <person name="Submissions S."/>
        </authorList>
    </citation>
    <scope>NUCLEOTIDE SEQUENCE [LARGE SCALE GENOMIC DNA]</scope>
    <source>
        <strain evidence="2 3">DSM 1741</strain>
    </source>
</reference>